<dbReference type="PIRSF" id="PIRSF000459">
    <property type="entry name" value="TGM_EBP42"/>
    <property type="match status" value="1"/>
</dbReference>
<dbReference type="FunFam" id="3.90.260.10:FF:000002">
    <property type="entry name" value="Erythrocyte membrane protein band 4.2"/>
    <property type="match status" value="1"/>
</dbReference>
<dbReference type="SMART" id="SM00460">
    <property type="entry name" value="TGc"/>
    <property type="match status" value="1"/>
</dbReference>
<dbReference type="InterPro" id="IPR013783">
    <property type="entry name" value="Ig-like_fold"/>
</dbReference>
<evidence type="ECO:0000256" key="1">
    <source>
        <dbReference type="ARBA" id="ARBA00005968"/>
    </source>
</evidence>
<evidence type="ECO:0000313" key="5">
    <source>
        <dbReference type="Ensembl" id="ENSOMEP00000014266.1"/>
    </source>
</evidence>
<accession>A0A3B3C8L5</accession>
<dbReference type="Gene3D" id="2.60.40.10">
    <property type="entry name" value="Immunoglobulins"/>
    <property type="match status" value="3"/>
</dbReference>
<dbReference type="InterPro" id="IPR036238">
    <property type="entry name" value="Transglutaminase_C_sf"/>
</dbReference>
<comment type="similarity">
    <text evidence="1">Belongs to the transglutaminase superfamily. Transglutaminase family.</text>
</comment>
<dbReference type="InterPro" id="IPR038765">
    <property type="entry name" value="Papain-like_cys_pep_sf"/>
</dbReference>
<protein>
    <submittedName>
        <fullName evidence="5">Transglutaminase 2, like</fullName>
    </submittedName>
</protein>
<dbReference type="InterPro" id="IPR023608">
    <property type="entry name" value="Transglutaminase_animal"/>
</dbReference>
<dbReference type="InterPro" id="IPR001102">
    <property type="entry name" value="Transglutaminase_N"/>
</dbReference>
<organism evidence="5 6">
    <name type="scientific">Oryzias melastigma</name>
    <name type="common">Marine medaka</name>
    <dbReference type="NCBI Taxonomy" id="30732"/>
    <lineage>
        <taxon>Eukaryota</taxon>
        <taxon>Metazoa</taxon>
        <taxon>Chordata</taxon>
        <taxon>Craniata</taxon>
        <taxon>Vertebrata</taxon>
        <taxon>Euteleostomi</taxon>
        <taxon>Actinopterygii</taxon>
        <taxon>Neopterygii</taxon>
        <taxon>Teleostei</taxon>
        <taxon>Neoteleostei</taxon>
        <taxon>Acanthomorphata</taxon>
        <taxon>Ovalentaria</taxon>
        <taxon>Atherinomorphae</taxon>
        <taxon>Beloniformes</taxon>
        <taxon>Adrianichthyidae</taxon>
        <taxon>Oryziinae</taxon>
        <taxon>Oryzias</taxon>
    </lineage>
</organism>
<dbReference type="PANTHER" id="PTHR11590">
    <property type="entry name" value="PROTEIN-GLUTAMINE GAMMA-GLUTAMYLTRANSFERASE"/>
    <property type="match status" value="1"/>
</dbReference>
<dbReference type="PANTHER" id="PTHR11590:SF73">
    <property type="entry name" value="NOVEL TRANSGLUTAMINASE FAMILY PROTEIN-RELATED"/>
    <property type="match status" value="1"/>
</dbReference>
<dbReference type="InterPro" id="IPR013808">
    <property type="entry name" value="Transglutaminase_AS"/>
</dbReference>
<evidence type="ECO:0000256" key="3">
    <source>
        <dbReference type="SAM" id="MobiDB-lite"/>
    </source>
</evidence>
<dbReference type="Pfam" id="PF00868">
    <property type="entry name" value="Transglut_N"/>
    <property type="match status" value="1"/>
</dbReference>
<name>A0A3B3C8L5_ORYME</name>
<dbReference type="AlphaFoldDB" id="A0A3B3C8L5"/>
<dbReference type="InterPro" id="IPR008958">
    <property type="entry name" value="Transglutaminase_C"/>
</dbReference>
<dbReference type="SUPFAM" id="SSF81296">
    <property type="entry name" value="E set domains"/>
    <property type="match status" value="1"/>
</dbReference>
<reference evidence="5" key="1">
    <citation type="submission" date="2025-08" db="UniProtKB">
        <authorList>
            <consortium name="Ensembl"/>
        </authorList>
    </citation>
    <scope>IDENTIFICATION</scope>
</reference>
<dbReference type="InterPro" id="IPR050779">
    <property type="entry name" value="Transglutaminase"/>
</dbReference>
<dbReference type="FunFam" id="2.60.40.10:FF:002261">
    <property type="entry name" value="Transglutaminase 2, like"/>
    <property type="match status" value="1"/>
</dbReference>
<dbReference type="GO" id="GO:0005739">
    <property type="term" value="C:mitochondrion"/>
    <property type="evidence" value="ECO:0007669"/>
    <property type="project" value="TreeGrafter"/>
</dbReference>
<dbReference type="Ensembl" id="ENSOMET00000022137.1">
    <property type="protein sequence ID" value="ENSOMEP00000014266.1"/>
    <property type="gene ID" value="ENSOMEG00000015785.1"/>
</dbReference>
<dbReference type="SUPFAM" id="SSF49309">
    <property type="entry name" value="Transglutaminase, two C-terminal domains"/>
    <property type="match status" value="2"/>
</dbReference>
<feature type="active site" evidence="2">
    <location>
        <position position="266"/>
    </location>
</feature>
<dbReference type="InterPro" id="IPR002931">
    <property type="entry name" value="Transglutaminase-like"/>
</dbReference>
<dbReference type="SUPFAM" id="SSF54001">
    <property type="entry name" value="Cysteine proteinases"/>
    <property type="match status" value="1"/>
</dbReference>
<dbReference type="Pfam" id="PF01841">
    <property type="entry name" value="Transglut_core"/>
    <property type="match status" value="1"/>
</dbReference>
<dbReference type="InterPro" id="IPR014756">
    <property type="entry name" value="Ig_E-set"/>
</dbReference>
<dbReference type="FunFam" id="2.60.40.10:FF:002059">
    <property type="entry name" value="Protein-glutamine gamma-glutamyltransferase 2"/>
    <property type="match status" value="1"/>
</dbReference>
<feature type="region of interest" description="Disordered" evidence="3">
    <location>
        <begin position="1"/>
        <end position="24"/>
    </location>
</feature>
<dbReference type="Pfam" id="PF00927">
    <property type="entry name" value="Transglut_C"/>
    <property type="match status" value="1"/>
</dbReference>
<feature type="compositionally biased region" description="Basic and acidic residues" evidence="3">
    <location>
        <begin position="10"/>
        <end position="24"/>
    </location>
</feature>
<feature type="active site" evidence="2">
    <location>
        <position position="319"/>
    </location>
</feature>
<keyword evidence="6" id="KW-1185">Reference proteome</keyword>
<feature type="domain" description="Transglutaminase-like" evidence="4">
    <location>
        <begin position="258"/>
        <end position="345"/>
    </location>
</feature>
<dbReference type="Proteomes" id="UP000261560">
    <property type="component" value="Unplaced"/>
</dbReference>
<evidence type="ECO:0000259" key="4">
    <source>
        <dbReference type="SMART" id="SM00460"/>
    </source>
</evidence>
<sequence>MANHCLTSDVDLRSRENNSSHRTKEIDRDRLIVRRGQPFSIAVQICDSELQKGHLELVLHLGKRDEVVIKVQRQRSNAGHWWFSQQALQDEVMLTLHSPPAAIVGQYRLAVLVMSPNGHIVRKIEGISFHLLFNPWNQDDAVYLPDETQLQEYLMNEDGIIYSGTAEYISSISWNYGQFEDNIMDICFEVLDNSREALKNSEMDMERRSDPVYISRMITAMVTPLKPKPRDEAHTTSVERFKWTGSVPILRQWSSSGARAVKYGQCWVFAGVACTVLRCLGIPTRLVTNFCSAHDVDGNLCVDLVDTFNSRKDSYWNFHCWVESWMRRHDLPKGNNGWQILDPTPQERSDGVFCCGPCPVTAIKEGNLQVKYDAPFIFAEVNADITHWRVLPDGQRQKVSPSTVRSASHCASTQPNFLKLFCIIFTIGSNEERAVFEKAGRRVTQSTNEIAEPPRLQLLIKHAKPVFGSDFDVIAEVRNNGDEDAHIQLMVLATAVTYNSLHQGECKSQTIRVKVAAHAGHREVLRLRYKDYATCASEHHLIRVKAFAEAQGQNQPFMTMTDIPLSVPELLVQLQGKAVVQQQVTANISFTNPLPAPLKGGVFTVEGAGLLSAAPIHVEGEIFPGQKVEIRFSFSPVRTGVRKLLVDFDSDRLKDVKGTATVVVRKKSRAYIPGISGIFGNLGFETFTDNFIFD</sequence>
<dbReference type="GO" id="GO:0007399">
    <property type="term" value="P:nervous system development"/>
    <property type="evidence" value="ECO:0007669"/>
    <property type="project" value="UniProtKB-ARBA"/>
</dbReference>
<evidence type="ECO:0000256" key="2">
    <source>
        <dbReference type="PIRSR" id="PIRSR000459-1"/>
    </source>
</evidence>
<feature type="active site" evidence="2">
    <location>
        <position position="342"/>
    </location>
</feature>
<proteinExistence type="inferred from homology"/>
<evidence type="ECO:0000313" key="6">
    <source>
        <dbReference type="Proteomes" id="UP000261560"/>
    </source>
</evidence>
<dbReference type="GO" id="GO:0003810">
    <property type="term" value="F:protein-glutamine gamma-glutamyltransferase activity"/>
    <property type="evidence" value="ECO:0007669"/>
    <property type="project" value="InterPro"/>
</dbReference>
<dbReference type="Gene3D" id="3.90.260.10">
    <property type="entry name" value="Transglutaminase-like"/>
    <property type="match status" value="1"/>
</dbReference>
<dbReference type="GeneTree" id="ENSGT01050000244866"/>
<dbReference type="FunFam" id="2.60.40.10:FF:000090">
    <property type="entry name" value="Protein-glutamine gamma-glutamyltransferase 2"/>
    <property type="match status" value="1"/>
</dbReference>
<dbReference type="PROSITE" id="PS00547">
    <property type="entry name" value="TRANSGLUTAMINASES"/>
    <property type="match status" value="1"/>
</dbReference>
<dbReference type="InterPro" id="IPR036985">
    <property type="entry name" value="Transglutaminase-like_sf"/>
</dbReference>
<reference evidence="5" key="2">
    <citation type="submission" date="2025-09" db="UniProtKB">
        <authorList>
            <consortium name="Ensembl"/>
        </authorList>
    </citation>
    <scope>IDENTIFICATION</scope>
</reference>